<name>A0A6A6XZ67_9PLEO</name>
<evidence type="ECO:0000313" key="2">
    <source>
        <dbReference type="EMBL" id="KAF2800877.1"/>
    </source>
</evidence>
<accession>A0A6A6XZ67</accession>
<dbReference type="Proteomes" id="UP000799757">
    <property type="component" value="Unassembled WGS sequence"/>
</dbReference>
<dbReference type="AlphaFoldDB" id="A0A6A6XZ67"/>
<reference evidence="2" key="1">
    <citation type="journal article" date="2020" name="Stud. Mycol.">
        <title>101 Dothideomycetes genomes: a test case for predicting lifestyles and emergence of pathogens.</title>
        <authorList>
            <person name="Haridas S."/>
            <person name="Albert R."/>
            <person name="Binder M."/>
            <person name="Bloem J."/>
            <person name="Labutti K."/>
            <person name="Salamov A."/>
            <person name="Andreopoulos B."/>
            <person name="Baker S."/>
            <person name="Barry K."/>
            <person name="Bills G."/>
            <person name="Bluhm B."/>
            <person name="Cannon C."/>
            <person name="Castanera R."/>
            <person name="Culley D."/>
            <person name="Daum C."/>
            <person name="Ezra D."/>
            <person name="Gonzalez J."/>
            <person name="Henrissat B."/>
            <person name="Kuo A."/>
            <person name="Liang C."/>
            <person name="Lipzen A."/>
            <person name="Lutzoni F."/>
            <person name="Magnuson J."/>
            <person name="Mondo S."/>
            <person name="Nolan M."/>
            <person name="Ohm R."/>
            <person name="Pangilinan J."/>
            <person name="Park H.-J."/>
            <person name="Ramirez L."/>
            <person name="Alfaro M."/>
            <person name="Sun H."/>
            <person name="Tritt A."/>
            <person name="Yoshinaga Y."/>
            <person name="Zwiers L.-H."/>
            <person name="Turgeon B."/>
            <person name="Goodwin S."/>
            <person name="Spatafora J."/>
            <person name="Crous P."/>
            <person name="Grigoriev I."/>
        </authorList>
    </citation>
    <scope>NUCLEOTIDE SEQUENCE</scope>
    <source>
        <strain evidence="2">CBS 109.77</strain>
    </source>
</reference>
<sequence>MNPLFRKMYPPPNKSNPPPNRSNPPPIKSNTPPNKSNTPLPKRLNPPAITVTPPAKVVNVIHRSMTSSMIPTEQIEPVRKLKKLILYKMQDGQKVGGSGPAHISH</sequence>
<keyword evidence="3" id="KW-1185">Reference proteome</keyword>
<feature type="compositionally biased region" description="Pro residues" evidence="1">
    <location>
        <begin position="9"/>
        <end position="27"/>
    </location>
</feature>
<dbReference type="EMBL" id="MU001741">
    <property type="protein sequence ID" value="KAF2800877.1"/>
    <property type="molecule type" value="Genomic_DNA"/>
</dbReference>
<gene>
    <name evidence="2" type="ORF">K505DRAFT_331295</name>
</gene>
<evidence type="ECO:0000256" key="1">
    <source>
        <dbReference type="SAM" id="MobiDB-lite"/>
    </source>
</evidence>
<organism evidence="2 3">
    <name type="scientific">Melanomma pulvis-pyrius CBS 109.77</name>
    <dbReference type="NCBI Taxonomy" id="1314802"/>
    <lineage>
        <taxon>Eukaryota</taxon>
        <taxon>Fungi</taxon>
        <taxon>Dikarya</taxon>
        <taxon>Ascomycota</taxon>
        <taxon>Pezizomycotina</taxon>
        <taxon>Dothideomycetes</taxon>
        <taxon>Pleosporomycetidae</taxon>
        <taxon>Pleosporales</taxon>
        <taxon>Melanommataceae</taxon>
        <taxon>Melanomma</taxon>
    </lineage>
</organism>
<feature type="region of interest" description="Disordered" evidence="1">
    <location>
        <begin position="1"/>
        <end position="52"/>
    </location>
</feature>
<protein>
    <submittedName>
        <fullName evidence="2">Uncharacterized protein</fullName>
    </submittedName>
</protein>
<proteinExistence type="predicted"/>
<evidence type="ECO:0000313" key="3">
    <source>
        <dbReference type="Proteomes" id="UP000799757"/>
    </source>
</evidence>